<comment type="caution">
    <text evidence="3">The sequence shown here is derived from an EMBL/GenBank/DDBJ whole genome shotgun (WGS) entry which is preliminary data.</text>
</comment>
<accession>A0ABD1F7W0</accession>
<keyword evidence="4" id="KW-1185">Reference proteome</keyword>
<dbReference type="AlphaFoldDB" id="A0ABD1F7W0"/>
<feature type="transmembrane region" description="Helical" evidence="2">
    <location>
        <begin position="392"/>
        <end position="414"/>
    </location>
</feature>
<protein>
    <submittedName>
        <fullName evidence="3">Uncharacterized protein</fullName>
    </submittedName>
</protein>
<evidence type="ECO:0000256" key="1">
    <source>
        <dbReference type="SAM" id="MobiDB-lite"/>
    </source>
</evidence>
<evidence type="ECO:0000256" key="2">
    <source>
        <dbReference type="SAM" id="Phobius"/>
    </source>
</evidence>
<feature type="transmembrane region" description="Helical" evidence="2">
    <location>
        <begin position="247"/>
        <end position="267"/>
    </location>
</feature>
<keyword evidence="2" id="KW-0472">Membrane</keyword>
<organism evidence="3 4">
    <name type="scientific">Hypothenemus hampei</name>
    <name type="common">Coffee berry borer</name>
    <dbReference type="NCBI Taxonomy" id="57062"/>
    <lineage>
        <taxon>Eukaryota</taxon>
        <taxon>Metazoa</taxon>
        <taxon>Ecdysozoa</taxon>
        <taxon>Arthropoda</taxon>
        <taxon>Hexapoda</taxon>
        <taxon>Insecta</taxon>
        <taxon>Pterygota</taxon>
        <taxon>Neoptera</taxon>
        <taxon>Endopterygota</taxon>
        <taxon>Coleoptera</taxon>
        <taxon>Polyphaga</taxon>
        <taxon>Cucujiformia</taxon>
        <taxon>Curculionidae</taxon>
        <taxon>Scolytinae</taxon>
        <taxon>Hypothenemus</taxon>
    </lineage>
</organism>
<keyword evidence="2" id="KW-0812">Transmembrane</keyword>
<name>A0ABD1F7W0_HYPHA</name>
<proteinExistence type="predicted"/>
<dbReference type="Proteomes" id="UP001566132">
    <property type="component" value="Unassembled WGS sequence"/>
</dbReference>
<evidence type="ECO:0000313" key="3">
    <source>
        <dbReference type="EMBL" id="KAL1510065.1"/>
    </source>
</evidence>
<evidence type="ECO:0000313" key="4">
    <source>
        <dbReference type="Proteomes" id="UP001566132"/>
    </source>
</evidence>
<feature type="region of interest" description="Disordered" evidence="1">
    <location>
        <begin position="573"/>
        <end position="593"/>
    </location>
</feature>
<keyword evidence="2" id="KW-1133">Transmembrane helix</keyword>
<reference evidence="3 4" key="1">
    <citation type="submission" date="2024-05" db="EMBL/GenBank/DDBJ databases">
        <title>Genetic variation in Jamaican populations of the coffee berry borer (Hypothenemus hampei).</title>
        <authorList>
            <person name="Errbii M."/>
            <person name="Myrie A."/>
        </authorList>
    </citation>
    <scope>NUCLEOTIDE SEQUENCE [LARGE SCALE GENOMIC DNA]</scope>
    <source>
        <strain evidence="3">JA-Hopewell-2020-01-JO</strain>
        <tissue evidence="3">Whole body</tissue>
    </source>
</reference>
<dbReference type="EMBL" id="JBDJPC010000003">
    <property type="protein sequence ID" value="KAL1510065.1"/>
    <property type="molecule type" value="Genomic_DNA"/>
</dbReference>
<sequence>MGKSDIEIFYENLVNFKVKLGKDNKERCADNTVTTKKWAILQGLIKTYNESVRLETTDMDLKYDDEKIREAQTQDIGSSNSTFCPLVNSTALPLQPDQLTHHLPLLKKLSSSSVTSEEDPLQITILSLPDENQEDIVKTPAKPAPLQRRAARNITPQVKNARIKTVLKRLLISSYTQTRIIEVSDHTISEFYSWSFEPDAPKYSVKADDSSSREFDDLVGMQEEIQNQLSDHQWKAVVHHSVLTSSVTSVIIMVGIIITLLFAYHTCGRTRTKRKERTKHQEKAEFELEMLQPGTSQSRSRPSTAKQVKNARIKTVLKRLLISSYTQTRIIEVSDHTISEFYSWSFEPDAPKYSVKADDSSSREFDDLVGMQEEIQNQLSDHQWKAVVHHSVLTSSVTSVIIMVGIIITLLFAYHTCGRTRTKRKERTKHQEKAEFELEMLQPGTSQSRSRPSTAKQKYQITRYLNSIQQESTNRQTMAATDTTISDAFWQIVDPATPKFVQPPIFRSASDSPSSFLLGYERAAIGIVVILQTRNKVTSPTQELGIVDHSARTVGDTGTTVAAIILIRAQTDTVRTQTGQDDSNRQPSGSCPT</sequence>
<gene>
    <name evidence="3" type="ORF">ABEB36_004720</name>
</gene>